<reference evidence="3 4" key="1">
    <citation type="submission" date="2020-04" db="EMBL/GenBank/DDBJ databases">
        <title>Perkinsus olseni comparative genomics.</title>
        <authorList>
            <person name="Bogema D.R."/>
        </authorList>
    </citation>
    <scope>NUCLEOTIDE SEQUENCE [LARGE SCALE GENOMIC DNA]</scope>
    <source>
        <strain evidence="3 4">ATCC PRA-207</strain>
    </source>
</reference>
<name>A0A7J6SH63_PEROL</name>
<dbReference type="InterPro" id="IPR001283">
    <property type="entry name" value="CRISP-related"/>
</dbReference>
<keyword evidence="1" id="KW-0732">Signal</keyword>
<dbReference type="EMBL" id="JABANO010018300">
    <property type="protein sequence ID" value="KAF4732073.1"/>
    <property type="molecule type" value="Genomic_DNA"/>
</dbReference>
<protein>
    <recommendedName>
        <fullName evidence="2">SCP domain-containing protein</fullName>
    </recommendedName>
</protein>
<dbReference type="SMART" id="SM00198">
    <property type="entry name" value="SCP"/>
    <property type="match status" value="1"/>
</dbReference>
<dbReference type="InterPro" id="IPR014044">
    <property type="entry name" value="CAP_dom"/>
</dbReference>
<sequence length="342" mass="37510">MLHRTLLTLLSVSLLSSLLLVAAQSTKSGKRGWLEDHNYYRCLHGAAPVRWSRGLARKARRHAAKLNAKYKKSRSLSEVEHSKSYLTVPPSGENIAFGKGRPPEGCTTTSRKYDQHCAVYAWWDEYNEYFIHLDGWTEHSDYLKVGHFAAIVWKGVDEIGCAQSGSFYVCEYGSSRCRWRAGDCRDPPLPGYNIAACDEEQGMCIEAADFSKRDACAGGASVKGAKSTAHAVVRGEETHKWTANGPSTAVPPLEAVASDAVVRFREVAEAARRYSPTVLCGVRGVSPPVSFCPSSSLELLIPWLVLTSLESLVDGCRATLCDDLCLCTPEMRYAAFLSSSSD</sequence>
<accession>A0A7J6SH63</accession>
<feature type="chain" id="PRO_5029629713" description="SCP domain-containing protein" evidence="1">
    <location>
        <begin position="24"/>
        <end position="342"/>
    </location>
</feature>
<dbReference type="Gene3D" id="3.40.33.10">
    <property type="entry name" value="CAP"/>
    <property type="match status" value="1"/>
</dbReference>
<dbReference type="SUPFAM" id="SSF55797">
    <property type="entry name" value="PR-1-like"/>
    <property type="match status" value="1"/>
</dbReference>
<feature type="signal peptide" evidence="1">
    <location>
        <begin position="1"/>
        <end position="23"/>
    </location>
</feature>
<proteinExistence type="predicted"/>
<feature type="domain" description="SCP" evidence="2">
    <location>
        <begin position="28"/>
        <end position="173"/>
    </location>
</feature>
<dbReference type="Pfam" id="PF00188">
    <property type="entry name" value="CAP"/>
    <property type="match status" value="1"/>
</dbReference>
<dbReference type="PANTHER" id="PTHR10334">
    <property type="entry name" value="CYSTEINE-RICH SECRETORY PROTEIN-RELATED"/>
    <property type="match status" value="1"/>
</dbReference>
<dbReference type="InterPro" id="IPR035940">
    <property type="entry name" value="CAP_sf"/>
</dbReference>
<evidence type="ECO:0000313" key="3">
    <source>
        <dbReference type="EMBL" id="KAF4732073.1"/>
    </source>
</evidence>
<dbReference type="AlphaFoldDB" id="A0A7J6SH63"/>
<keyword evidence="4" id="KW-1185">Reference proteome</keyword>
<dbReference type="Proteomes" id="UP000553632">
    <property type="component" value="Unassembled WGS sequence"/>
</dbReference>
<evidence type="ECO:0000313" key="4">
    <source>
        <dbReference type="Proteomes" id="UP000553632"/>
    </source>
</evidence>
<evidence type="ECO:0000256" key="1">
    <source>
        <dbReference type="SAM" id="SignalP"/>
    </source>
</evidence>
<comment type="caution">
    <text evidence="3">The sequence shown here is derived from an EMBL/GenBank/DDBJ whole genome shotgun (WGS) entry which is preliminary data.</text>
</comment>
<evidence type="ECO:0000259" key="2">
    <source>
        <dbReference type="SMART" id="SM00198"/>
    </source>
</evidence>
<organism evidence="3 4">
    <name type="scientific">Perkinsus olseni</name>
    <name type="common">Perkinsus atlanticus</name>
    <dbReference type="NCBI Taxonomy" id="32597"/>
    <lineage>
        <taxon>Eukaryota</taxon>
        <taxon>Sar</taxon>
        <taxon>Alveolata</taxon>
        <taxon>Perkinsozoa</taxon>
        <taxon>Perkinsea</taxon>
        <taxon>Perkinsida</taxon>
        <taxon>Perkinsidae</taxon>
        <taxon>Perkinsus</taxon>
    </lineage>
</organism>
<gene>
    <name evidence="3" type="ORF">FOZ63_031366</name>
</gene>